<evidence type="ECO:0000313" key="2">
    <source>
        <dbReference type="EMBL" id="KAF2108703.1"/>
    </source>
</evidence>
<reference evidence="2" key="1">
    <citation type="journal article" date="2020" name="Stud. Mycol.">
        <title>101 Dothideomycetes genomes: a test case for predicting lifestyles and emergence of pathogens.</title>
        <authorList>
            <person name="Haridas S."/>
            <person name="Albert R."/>
            <person name="Binder M."/>
            <person name="Bloem J."/>
            <person name="Labutti K."/>
            <person name="Salamov A."/>
            <person name="Andreopoulos B."/>
            <person name="Baker S."/>
            <person name="Barry K."/>
            <person name="Bills G."/>
            <person name="Bluhm B."/>
            <person name="Cannon C."/>
            <person name="Castanera R."/>
            <person name="Culley D."/>
            <person name="Daum C."/>
            <person name="Ezra D."/>
            <person name="Gonzalez J."/>
            <person name="Henrissat B."/>
            <person name="Kuo A."/>
            <person name="Liang C."/>
            <person name="Lipzen A."/>
            <person name="Lutzoni F."/>
            <person name="Magnuson J."/>
            <person name="Mondo S."/>
            <person name="Nolan M."/>
            <person name="Ohm R."/>
            <person name="Pangilinan J."/>
            <person name="Park H.-J."/>
            <person name="Ramirez L."/>
            <person name="Alfaro M."/>
            <person name="Sun H."/>
            <person name="Tritt A."/>
            <person name="Yoshinaga Y."/>
            <person name="Zwiers L.-H."/>
            <person name="Turgeon B."/>
            <person name="Goodwin S."/>
            <person name="Spatafora J."/>
            <person name="Crous P."/>
            <person name="Grigoriev I."/>
        </authorList>
    </citation>
    <scope>NUCLEOTIDE SEQUENCE</scope>
    <source>
        <strain evidence="2">CBS 627.86</strain>
    </source>
</reference>
<evidence type="ECO:0000313" key="3">
    <source>
        <dbReference type="Proteomes" id="UP000799770"/>
    </source>
</evidence>
<protein>
    <recommendedName>
        <fullName evidence="4">DUF1917-domain-containing protein</fullName>
    </recommendedName>
</protein>
<evidence type="ECO:0000256" key="1">
    <source>
        <dbReference type="ARBA" id="ARBA00010568"/>
    </source>
</evidence>
<sequence>MAEEELVSGDGWISDDSSFYGGEDEQERMLALCEDYDPADLWSFHHRSLNALLKDLWSPSAGSIKTTPTALPSSSPGLDRAVMQARPFTASNATSGILGQDRKAMEEERLERLGKKKPTQNPALGLHNIHEGEPNAWQLGESVEDFVRRIPPVSTPGWDYAWIWCANPHPDGQVTSGPSRHDILQTRGLGLLQQSVKERQNIQSQNSQKAKGYVSKLLNQEAESLKQRLGQLAVETNVLTGKWMLFPKLEDLTRTWRAVVDGTSSGRLGCDSKVATDDGKPVDRLICVYTKDFRDADDVLRVLQELVSMGLVGDGKGIYYKSDVYTLLDIYGANAADYGLQASIYSSQKVLASSSLTKANATPQRKQSTLDGFGKSKD</sequence>
<proteinExistence type="inferred from homology"/>
<evidence type="ECO:0008006" key="4">
    <source>
        <dbReference type="Google" id="ProtNLM"/>
    </source>
</evidence>
<name>A0A6A5YP37_9PLEO</name>
<comment type="similarity">
    <text evidence="1">Belongs to the UPF0696 family.</text>
</comment>
<dbReference type="EMBL" id="ML977346">
    <property type="protein sequence ID" value="KAF2108703.1"/>
    <property type="molecule type" value="Genomic_DNA"/>
</dbReference>
<dbReference type="Pfam" id="PF08939">
    <property type="entry name" value="Bles03"/>
    <property type="match status" value="1"/>
</dbReference>
<organism evidence="2 3">
    <name type="scientific">Lophiotrema nucula</name>
    <dbReference type="NCBI Taxonomy" id="690887"/>
    <lineage>
        <taxon>Eukaryota</taxon>
        <taxon>Fungi</taxon>
        <taxon>Dikarya</taxon>
        <taxon>Ascomycota</taxon>
        <taxon>Pezizomycotina</taxon>
        <taxon>Dothideomycetes</taxon>
        <taxon>Pleosporomycetidae</taxon>
        <taxon>Pleosporales</taxon>
        <taxon>Lophiotremataceae</taxon>
        <taxon>Lophiotrema</taxon>
    </lineage>
</organism>
<gene>
    <name evidence="2" type="ORF">BDV96DRAFT_670716</name>
</gene>
<dbReference type="SUPFAM" id="SSF55418">
    <property type="entry name" value="eIF4e-like"/>
    <property type="match status" value="1"/>
</dbReference>
<accession>A0A6A5YP37</accession>
<dbReference type="PANTHER" id="PTHR31977:SF1">
    <property type="entry name" value="UPF0696 PROTEIN C11ORF68"/>
    <property type="match status" value="1"/>
</dbReference>
<keyword evidence="3" id="KW-1185">Reference proteome</keyword>
<dbReference type="Proteomes" id="UP000799770">
    <property type="component" value="Unassembled WGS sequence"/>
</dbReference>
<dbReference type="OrthoDB" id="10067381at2759"/>
<dbReference type="InterPro" id="IPR015034">
    <property type="entry name" value="Bles03"/>
</dbReference>
<dbReference type="InterPro" id="IPR023398">
    <property type="entry name" value="TIF_eIF4e-like"/>
</dbReference>
<dbReference type="Gene3D" id="3.30.760.10">
    <property type="entry name" value="RNA Cap, Translation Initiation Factor Eif4e"/>
    <property type="match status" value="1"/>
</dbReference>
<dbReference type="AlphaFoldDB" id="A0A6A5YP37"/>
<dbReference type="PANTHER" id="PTHR31977">
    <property type="entry name" value="UPF0696 PROTEIN C11ORF68"/>
    <property type="match status" value="1"/>
</dbReference>